<proteinExistence type="predicted"/>
<dbReference type="HOGENOM" id="CLU_341432_0_0_1"/>
<dbReference type="eggNOG" id="KOG0853">
    <property type="taxonomic scope" value="Eukaryota"/>
</dbReference>
<dbReference type="SUPFAM" id="SSF52058">
    <property type="entry name" value="L domain-like"/>
    <property type="match status" value="1"/>
</dbReference>
<dbReference type="InterPro" id="IPR053772">
    <property type="entry name" value="At1g61320/At1g61330-like"/>
</dbReference>
<dbReference type="InterPro" id="IPR056735">
    <property type="entry name" value="SUS_N"/>
</dbReference>
<evidence type="ECO:0000313" key="4">
    <source>
        <dbReference type="EnsemblPlants" id="ONIVA06G07520.1"/>
    </source>
</evidence>
<dbReference type="OMA" id="WIRIGRW"/>
<dbReference type="InterPro" id="IPR032675">
    <property type="entry name" value="LRR_dom_sf"/>
</dbReference>
<feature type="domain" description="At1g61320/AtMIF1 LRR" evidence="2">
    <location>
        <begin position="148"/>
        <end position="363"/>
    </location>
</feature>
<accession>A0A0E0HMA7</accession>
<organism evidence="4">
    <name type="scientific">Oryza nivara</name>
    <name type="common">Indian wild rice</name>
    <name type="synonym">Oryza sativa f. spontanea</name>
    <dbReference type="NCBI Taxonomy" id="4536"/>
    <lineage>
        <taxon>Eukaryota</taxon>
        <taxon>Viridiplantae</taxon>
        <taxon>Streptophyta</taxon>
        <taxon>Embryophyta</taxon>
        <taxon>Tracheophyta</taxon>
        <taxon>Spermatophyta</taxon>
        <taxon>Magnoliopsida</taxon>
        <taxon>Liliopsida</taxon>
        <taxon>Poales</taxon>
        <taxon>Poaceae</taxon>
        <taxon>BOP clade</taxon>
        <taxon>Oryzoideae</taxon>
        <taxon>Oryzeae</taxon>
        <taxon>Oryzinae</taxon>
        <taxon>Oryza</taxon>
    </lineage>
</organism>
<dbReference type="STRING" id="4536.A0A0E0HMA7"/>
<dbReference type="PANTHER" id="PTHR34145">
    <property type="entry name" value="OS02G0105600 PROTEIN"/>
    <property type="match status" value="1"/>
</dbReference>
<keyword evidence="5" id="KW-1185">Reference proteome</keyword>
<dbReference type="AlphaFoldDB" id="A0A0E0HMA7"/>
<dbReference type="Pfam" id="PF24861">
    <property type="entry name" value="SUS_N"/>
    <property type="match status" value="1"/>
</dbReference>
<dbReference type="Gramene" id="ONIVA06G07520.1">
    <property type="protein sequence ID" value="ONIVA06G07520.1"/>
    <property type="gene ID" value="ONIVA06G07520"/>
</dbReference>
<dbReference type="Gene3D" id="3.80.10.10">
    <property type="entry name" value="Ribonuclease Inhibitor"/>
    <property type="match status" value="1"/>
</dbReference>
<sequence length="831" mass="92586">MIARSLPSYPERSVLRLVAPSEVHTVHPAAATYPCHLGPSGDSRSSEESGCQLGEQLEDRRTGMENNLIRRTKRLKRCHQQPFKQSRAKVQFADLPEVICCAQFSQKLPLKDVVRTSVLSRNWRHMWTCCTKLRFDGVMVSRDNINAILQQHSGKIVEEFEVKFEFDSKLVDHLNGLVDFVVSSQTKKMAFDLVPTNPVGLLDRYRFPFERFDNGSISRLQHIQLSFASLELPPHFSGFLNLRNLDLHLIRSTQKDLQDLLSQCFNIEWLSLVRCHIGGEIKVTHPLPRLLYLRVTYCDITKLQLNAINLKAFMYDGMRHPIDLGHALVLKEASLHFFGSVHLEDALTTLPSMLPCVQSLSLDAYVPLTTLPSVPPCVQPLCLDVYVPLEVSSLLKNTCKFSHLKYLQLKLRLYYHDSGNILSLASFLRASPCIEKLEIHPIRRLPQGEYGYLKNMHITGFVASTGELEFLLHVVESASILEVLTIEAAGMLGKDIDYEGRLKVEELTRRYLDGIICESWLPSWLASIVSMNALEAIVLPPCVALAIRRPRSGVWDYIWVNVSELAVEELSVPEYLEFMEQLVDGQKLTFSEVGAGQRWRRSQSGSVSRVGAGLDGSAKGAGGGGSSSSLPVGTLALPGAPPLLCGEFLGWIEAATCQRGKPRLLKQCHLVPDLARRLAGGGSEGSWASSQGWRFVEVSRWRGVGAVWWQSCRWQDWKLAGGGASVGCGGSHVPPMFRWWIRIGRWTTAVGDSERKLSPIFFGPTVTSLSGVVTLLRALLRYPSSLGKELWVKTLSKDDDGVFRRRNPREGVVLESSCRGGVVGPVAIGLA</sequence>
<dbReference type="Proteomes" id="UP000006591">
    <property type="component" value="Chromosome 6"/>
</dbReference>
<evidence type="ECO:0000259" key="3">
    <source>
        <dbReference type="Pfam" id="PF24861"/>
    </source>
</evidence>
<evidence type="ECO:0000259" key="2">
    <source>
        <dbReference type="Pfam" id="PF23622"/>
    </source>
</evidence>
<evidence type="ECO:0000313" key="5">
    <source>
        <dbReference type="Proteomes" id="UP000006591"/>
    </source>
</evidence>
<dbReference type="Pfam" id="PF23622">
    <property type="entry name" value="LRR_At1g61320_AtMIF1"/>
    <property type="match status" value="2"/>
</dbReference>
<dbReference type="PANTHER" id="PTHR34145:SF57">
    <property type="entry name" value="F-BOX DOMAIN-CONTAINING PROTEIN"/>
    <property type="match status" value="1"/>
</dbReference>
<evidence type="ECO:0000256" key="1">
    <source>
        <dbReference type="SAM" id="MobiDB-lite"/>
    </source>
</evidence>
<dbReference type="InterPro" id="IPR055357">
    <property type="entry name" value="LRR_At1g61320_AtMIF1"/>
</dbReference>
<feature type="domain" description="At1g61320/AtMIF1 LRR" evidence="2">
    <location>
        <begin position="368"/>
        <end position="489"/>
    </location>
</feature>
<feature type="region of interest" description="Disordered" evidence="1">
    <location>
        <begin position="37"/>
        <end position="57"/>
    </location>
</feature>
<name>A0A0E0HMA7_ORYNI</name>
<feature type="domain" description="Sucrose synthase N-terminal" evidence="3">
    <location>
        <begin position="532"/>
        <end position="580"/>
    </location>
</feature>
<dbReference type="EnsemblPlants" id="ONIVA06G07520.1">
    <property type="protein sequence ID" value="ONIVA06G07520.1"/>
    <property type="gene ID" value="ONIVA06G07520"/>
</dbReference>
<protein>
    <submittedName>
        <fullName evidence="4">Uncharacterized protein</fullName>
    </submittedName>
</protein>
<reference evidence="4" key="2">
    <citation type="submission" date="2018-04" db="EMBL/GenBank/DDBJ databases">
        <title>OnivRS2 (Oryza nivara Reference Sequence Version 2).</title>
        <authorList>
            <person name="Zhang J."/>
            <person name="Kudrna D."/>
            <person name="Lee S."/>
            <person name="Talag J."/>
            <person name="Rajasekar S."/>
            <person name="Welchert J."/>
            <person name="Hsing Y.-I."/>
            <person name="Wing R.A."/>
        </authorList>
    </citation>
    <scope>NUCLEOTIDE SEQUENCE [LARGE SCALE GENOMIC DNA]</scope>
    <source>
        <strain evidence="4">SL10</strain>
    </source>
</reference>
<reference evidence="4" key="1">
    <citation type="submission" date="2015-04" db="UniProtKB">
        <authorList>
            <consortium name="EnsemblPlants"/>
        </authorList>
    </citation>
    <scope>IDENTIFICATION</scope>
    <source>
        <strain evidence="4">SL10</strain>
    </source>
</reference>
<dbReference type="Gene3D" id="3.10.450.330">
    <property type="match status" value="1"/>
</dbReference>